<evidence type="ECO:0000256" key="15">
    <source>
        <dbReference type="SAM" id="Phobius"/>
    </source>
</evidence>
<dbReference type="SMART" id="SM00220">
    <property type="entry name" value="S_TKc"/>
    <property type="match status" value="1"/>
</dbReference>
<dbReference type="InterPro" id="IPR013320">
    <property type="entry name" value="ConA-like_dom_sf"/>
</dbReference>
<dbReference type="GO" id="GO:0005524">
    <property type="term" value="F:ATP binding"/>
    <property type="evidence" value="ECO:0007669"/>
    <property type="project" value="UniProtKB-KW"/>
</dbReference>
<accession>A0A8T0JA00</accession>
<evidence type="ECO:0000256" key="5">
    <source>
        <dbReference type="ARBA" id="ARBA00022692"/>
    </source>
</evidence>
<proteinExistence type="inferred from homology"/>
<evidence type="ECO:0000259" key="17">
    <source>
        <dbReference type="PROSITE" id="PS50011"/>
    </source>
</evidence>
<dbReference type="Gene3D" id="2.60.120.200">
    <property type="match status" value="1"/>
</dbReference>
<dbReference type="InterPro" id="IPR011009">
    <property type="entry name" value="Kinase-like_dom_sf"/>
</dbReference>
<keyword evidence="10 15" id="KW-1133">Transmembrane helix</keyword>
<evidence type="ECO:0000313" key="19">
    <source>
        <dbReference type="Proteomes" id="UP000822688"/>
    </source>
</evidence>
<name>A0A8T0JA00_CERPU</name>
<dbReference type="Gene3D" id="3.30.200.20">
    <property type="entry name" value="Phosphorylase Kinase, domain 1"/>
    <property type="match status" value="1"/>
</dbReference>
<feature type="region of interest" description="Disordered" evidence="14">
    <location>
        <begin position="733"/>
        <end position="767"/>
    </location>
</feature>
<dbReference type="EMBL" id="CM026421">
    <property type="protein sequence ID" value="KAG0591561.1"/>
    <property type="molecule type" value="Genomic_DNA"/>
</dbReference>
<dbReference type="GO" id="GO:0004672">
    <property type="term" value="F:protein kinase activity"/>
    <property type="evidence" value="ECO:0007669"/>
    <property type="project" value="InterPro"/>
</dbReference>
<feature type="domain" description="Protein kinase" evidence="17">
    <location>
        <begin position="407"/>
        <end position="709"/>
    </location>
</feature>
<dbReference type="PANTHER" id="PTHR27007">
    <property type="match status" value="1"/>
</dbReference>
<comment type="caution">
    <text evidence="18">The sequence shown here is derived from an EMBL/GenBank/DDBJ whole genome shotgun (WGS) entry which is preliminary data.</text>
</comment>
<organism evidence="18 19">
    <name type="scientific">Ceratodon purpureus</name>
    <name type="common">Fire moss</name>
    <name type="synonym">Dicranum purpureum</name>
    <dbReference type="NCBI Taxonomy" id="3225"/>
    <lineage>
        <taxon>Eukaryota</taxon>
        <taxon>Viridiplantae</taxon>
        <taxon>Streptophyta</taxon>
        <taxon>Embryophyta</taxon>
        <taxon>Bryophyta</taxon>
        <taxon>Bryophytina</taxon>
        <taxon>Bryopsida</taxon>
        <taxon>Dicranidae</taxon>
        <taxon>Pseudoditrichales</taxon>
        <taxon>Ditrichaceae</taxon>
        <taxon>Ceratodon</taxon>
    </lineage>
</organism>
<feature type="transmembrane region" description="Helical" evidence="15">
    <location>
        <begin position="344"/>
        <end position="369"/>
    </location>
</feature>
<dbReference type="FunFam" id="1.10.510.10:FF:000240">
    <property type="entry name" value="Lectin-domain containing receptor kinase A4.3"/>
    <property type="match status" value="1"/>
</dbReference>
<evidence type="ECO:0000256" key="1">
    <source>
        <dbReference type="ARBA" id="ARBA00004251"/>
    </source>
</evidence>
<reference evidence="18" key="1">
    <citation type="submission" date="2020-06" db="EMBL/GenBank/DDBJ databases">
        <title>WGS assembly of Ceratodon purpureus strain R40.</title>
        <authorList>
            <person name="Carey S.B."/>
            <person name="Jenkins J."/>
            <person name="Shu S."/>
            <person name="Lovell J.T."/>
            <person name="Sreedasyam A."/>
            <person name="Maumus F."/>
            <person name="Tiley G.P."/>
            <person name="Fernandez-Pozo N."/>
            <person name="Barry K."/>
            <person name="Chen C."/>
            <person name="Wang M."/>
            <person name="Lipzen A."/>
            <person name="Daum C."/>
            <person name="Saski C.A."/>
            <person name="Payton A.C."/>
            <person name="Mcbreen J.C."/>
            <person name="Conrad R.E."/>
            <person name="Kollar L.M."/>
            <person name="Olsson S."/>
            <person name="Huttunen S."/>
            <person name="Landis J.B."/>
            <person name="Wickett N.J."/>
            <person name="Johnson M.G."/>
            <person name="Rensing S.A."/>
            <person name="Grimwood J."/>
            <person name="Schmutz J."/>
            <person name="Mcdaniel S.F."/>
        </authorList>
    </citation>
    <scope>NUCLEOTIDE SEQUENCE</scope>
    <source>
        <strain evidence="18">R40</strain>
    </source>
</reference>
<dbReference type="InterPro" id="IPR001220">
    <property type="entry name" value="Legume_lectin_dom"/>
</dbReference>
<sequence>MVWTTCRRAATVVILMVLVFTDAVSVGKADVSFSFPSQNGSNVLVSAGDVANMGDSYRMNTGSVTDSGSNNSASCGRVVFGNKIRMLDHKSGTAASFNTSFAFSFESNLDYNESTSNSTIYCGDGMVFAFYPDFNIGEHERRLMGGGFGFHNFSRPNERQFSVEIDSYNNYPQDEFNDFSDSHIGVNFGNENVSSRYDLCNSTTCATQYNLCTDDIIYTDVASRASYCRYFCKGKTRTYMIWIDYDDVGQTLQVRFSNTTHLASGGKPTKAMIVIPNLRLIEFLDKEIEMYYVGFSASTGSLREVHTIKSWDFVSTGMPDEVQAPSPSPSPAPSPAPIFLTKRISMIAGISAAIVATTILGILYFGFIVHRKRRKPQKNLELESFFKTNDTLRAFTFSELSRSTKNFSAGELLSSGAFGDVYRGILPSGELIAVKRIKENQENGEESFLAEATSLKQIRHRNLLHLRGWSHSRQGLFLIYDYMCNGSLDKWIHRTPNRGNESQVSDAKPLLSWNARRVILAGLASGLEYLHGGWMQCVLHRDIKSSNVLLDADFNAYLGDFGLARLIDHHKLQKTTLLAGTLGYMAPEMQFTGTATKETDVYAFGILVLEVTCGRRPLDHEVSDPADFVLLESVWRAHEVGNISKVADPKLFDQGTDNLSKDMDVSDPSIASATFEEKMMMQNSLHLGLLCCLPNPSERPSMRVVNQWFQASEVGPMDLPPLPATKPHYVHHHSASLESFSEGTSSSTQSSGINHSSFQTSTSSGTR</sequence>
<evidence type="ECO:0000256" key="10">
    <source>
        <dbReference type="ARBA" id="ARBA00022989"/>
    </source>
</evidence>
<dbReference type="GO" id="GO:0030246">
    <property type="term" value="F:carbohydrate binding"/>
    <property type="evidence" value="ECO:0007669"/>
    <property type="project" value="UniProtKB-KW"/>
</dbReference>
<keyword evidence="7" id="KW-0430">Lectin</keyword>
<keyword evidence="5 15" id="KW-0812">Transmembrane</keyword>
<comment type="subcellular location">
    <subcellularLocation>
        <location evidence="1">Cell membrane</location>
        <topology evidence="1">Single-pass type I membrane protein</topology>
    </subcellularLocation>
</comment>
<keyword evidence="11 15" id="KW-0472">Membrane</keyword>
<evidence type="ECO:0000256" key="6">
    <source>
        <dbReference type="ARBA" id="ARBA00022729"/>
    </source>
</evidence>
<dbReference type="AlphaFoldDB" id="A0A8T0JA00"/>
<evidence type="ECO:0000256" key="9">
    <source>
        <dbReference type="ARBA" id="ARBA00022840"/>
    </source>
</evidence>
<feature type="compositionally biased region" description="Polar residues" evidence="14">
    <location>
        <begin position="758"/>
        <end position="767"/>
    </location>
</feature>
<dbReference type="Proteomes" id="UP000822688">
    <property type="component" value="Chromosome 1"/>
</dbReference>
<dbReference type="GO" id="GO:0005886">
    <property type="term" value="C:plasma membrane"/>
    <property type="evidence" value="ECO:0007669"/>
    <property type="project" value="UniProtKB-SubCell"/>
</dbReference>
<gene>
    <name evidence="18" type="ORF">KC19_1G183600</name>
</gene>
<evidence type="ECO:0000256" key="4">
    <source>
        <dbReference type="ARBA" id="ARBA00022475"/>
    </source>
</evidence>
<dbReference type="Pfam" id="PF00069">
    <property type="entry name" value="Pkinase"/>
    <property type="match status" value="1"/>
</dbReference>
<dbReference type="PROSITE" id="PS00108">
    <property type="entry name" value="PROTEIN_KINASE_ST"/>
    <property type="match status" value="1"/>
</dbReference>
<protein>
    <recommendedName>
        <fullName evidence="17">Protein kinase domain-containing protein</fullName>
    </recommendedName>
</protein>
<evidence type="ECO:0000256" key="14">
    <source>
        <dbReference type="SAM" id="MobiDB-lite"/>
    </source>
</evidence>
<keyword evidence="9" id="KW-0067">ATP-binding</keyword>
<keyword evidence="6 16" id="KW-0732">Signal</keyword>
<dbReference type="InterPro" id="IPR050528">
    <property type="entry name" value="L-type_Lectin-RKs"/>
</dbReference>
<evidence type="ECO:0000256" key="13">
    <source>
        <dbReference type="ARBA" id="ARBA00023180"/>
    </source>
</evidence>
<dbReference type="SUPFAM" id="SSF56112">
    <property type="entry name" value="Protein kinase-like (PK-like)"/>
    <property type="match status" value="1"/>
</dbReference>
<keyword evidence="19" id="KW-1185">Reference proteome</keyword>
<evidence type="ECO:0000256" key="16">
    <source>
        <dbReference type="SAM" id="SignalP"/>
    </source>
</evidence>
<comment type="similarity">
    <text evidence="2">In the N-terminal section; belongs to the leguminous lectin family.</text>
</comment>
<evidence type="ECO:0000256" key="2">
    <source>
        <dbReference type="ARBA" id="ARBA00008536"/>
    </source>
</evidence>
<evidence type="ECO:0000256" key="8">
    <source>
        <dbReference type="ARBA" id="ARBA00022741"/>
    </source>
</evidence>
<dbReference type="Pfam" id="PF00139">
    <property type="entry name" value="Lectin_legB"/>
    <property type="match status" value="1"/>
</dbReference>
<dbReference type="SUPFAM" id="SSF49899">
    <property type="entry name" value="Concanavalin A-like lectins/glucanases"/>
    <property type="match status" value="1"/>
</dbReference>
<dbReference type="InterPro" id="IPR000719">
    <property type="entry name" value="Prot_kinase_dom"/>
</dbReference>
<evidence type="ECO:0000256" key="12">
    <source>
        <dbReference type="ARBA" id="ARBA00023170"/>
    </source>
</evidence>
<dbReference type="GO" id="GO:0002229">
    <property type="term" value="P:defense response to oomycetes"/>
    <property type="evidence" value="ECO:0007669"/>
    <property type="project" value="UniProtKB-ARBA"/>
</dbReference>
<feature type="chain" id="PRO_5035893618" description="Protein kinase domain-containing protein" evidence="16">
    <location>
        <begin position="24"/>
        <end position="767"/>
    </location>
</feature>
<feature type="compositionally biased region" description="Low complexity" evidence="14">
    <location>
        <begin position="736"/>
        <end position="757"/>
    </location>
</feature>
<dbReference type="InterPro" id="IPR008271">
    <property type="entry name" value="Ser/Thr_kinase_AS"/>
</dbReference>
<feature type="signal peptide" evidence="16">
    <location>
        <begin position="1"/>
        <end position="23"/>
    </location>
</feature>
<comment type="similarity">
    <text evidence="3">In the C-terminal section; belongs to the protein kinase superfamily. Ser/Thr protein kinase family.</text>
</comment>
<keyword evidence="8" id="KW-0547">Nucleotide-binding</keyword>
<dbReference type="Gene3D" id="1.10.510.10">
    <property type="entry name" value="Transferase(Phosphotransferase) domain 1"/>
    <property type="match status" value="1"/>
</dbReference>
<keyword evidence="12" id="KW-0675">Receptor</keyword>
<keyword evidence="13" id="KW-0325">Glycoprotein</keyword>
<dbReference type="PROSITE" id="PS50011">
    <property type="entry name" value="PROTEIN_KINASE_DOM"/>
    <property type="match status" value="1"/>
</dbReference>
<evidence type="ECO:0000256" key="11">
    <source>
        <dbReference type="ARBA" id="ARBA00023136"/>
    </source>
</evidence>
<keyword evidence="4" id="KW-1003">Cell membrane</keyword>
<evidence type="ECO:0000256" key="7">
    <source>
        <dbReference type="ARBA" id="ARBA00022734"/>
    </source>
</evidence>
<evidence type="ECO:0000313" key="18">
    <source>
        <dbReference type="EMBL" id="KAG0591561.1"/>
    </source>
</evidence>
<evidence type="ECO:0000256" key="3">
    <source>
        <dbReference type="ARBA" id="ARBA00010217"/>
    </source>
</evidence>